<name>A0A2T0YEF0_9MICC</name>
<evidence type="ECO:0000313" key="3">
    <source>
        <dbReference type="EMBL" id="PRZ13136.1"/>
    </source>
</evidence>
<dbReference type="Proteomes" id="UP000238217">
    <property type="component" value="Unassembled WGS sequence"/>
</dbReference>
<keyword evidence="1" id="KW-0479">Metal-binding</keyword>
<dbReference type="GO" id="GO:0046872">
    <property type="term" value="F:metal ion binding"/>
    <property type="evidence" value="ECO:0007669"/>
    <property type="project" value="UniProtKB-KW"/>
</dbReference>
<dbReference type="AlphaFoldDB" id="A0A2T0YEF0"/>
<gene>
    <name evidence="3" type="ORF">BCL67_11611</name>
</gene>
<dbReference type="EMBL" id="PVTY01000016">
    <property type="protein sequence ID" value="PRZ13136.1"/>
    <property type="molecule type" value="Genomic_DNA"/>
</dbReference>
<evidence type="ECO:0000256" key="1">
    <source>
        <dbReference type="ARBA" id="ARBA00022723"/>
    </source>
</evidence>
<dbReference type="InterPro" id="IPR002762">
    <property type="entry name" value="CbiX-like"/>
</dbReference>
<sequence length="216" mass="22449">MRLGHVDVQQPDVDATLASLPAGMGATIVPLLLSTGFHVNVDLREAMQDLDRPATLCRALGPDDRLTELLAHRLGEVGADPDRDIIILGAAGSSDTSAVRDCGTAAAMLAHHLGVTVHESYLSFAQPSVTAAVARARAEHPGRRVVVASYLLAPGYFQTLLESAGADLTTEPLLAPGRPTAPAQLVDLVLERYSQAVPVPASASVPASVAELQGTP</sequence>
<evidence type="ECO:0000256" key="2">
    <source>
        <dbReference type="ARBA" id="ARBA00023239"/>
    </source>
</evidence>
<dbReference type="Gene3D" id="3.40.50.1400">
    <property type="match status" value="2"/>
</dbReference>
<accession>A0A2T0YEF0</accession>
<keyword evidence="2" id="KW-0456">Lyase</keyword>
<dbReference type="InterPro" id="IPR050963">
    <property type="entry name" value="Sirohydro_Cobaltochel/CbiX"/>
</dbReference>
<organism evidence="3 4">
    <name type="scientific">Nesterenkonia sandarakina</name>
    <dbReference type="NCBI Taxonomy" id="272918"/>
    <lineage>
        <taxon>Bacteria</taxon>
        <taxon>Bacillati</taxon>
        <taxon>Actinomycetota</taxon>
        <taxon>Actinomycetes</taxon>
        <taxon>Micrococcales</taxon>
        <taxon>Micrococcaceae</taxon>
        <taxon>Nesterenkonia</taxon>
    </lineage>
</organism>
<comment type="caution">
    <text evidence="3">The sequence shown here is derived from an EMBL/GenBank/DDBJ whole genome shotgun (WGS) entry which is preliminary data.</text>
</comment>
<dbReference type="PANTHER" id="PTHR33542">
    <property type="entry name" value="SIROHYDROCHLORIN FERROCHELATASE, CHLOROPLASTIC"/>
    <property type="match status" value="1"/>
</dbReference>
<dbReference type="Pfam" id="PF01903">
    <property type="entry name" value="CbiX"/>
    <property type="match status" value="2"/>
</dbReference>
<evidence type="ECO:0000313" key="4">
    <source>
        <dbReference type="Proteomes" id="UP000238217"/>
    </source>
</evidence>
<dbReference type="GO" id="GO:0016829">
    <property type="term" value="F:lyase activity"/>
    <property type="evidence" value="ECO:0007669"/>
    <property type="project" value="UniProtKB-KW"/>
</dbReference>
<dbReference type="SUPFAM" id="SSF53800">
    <property type="entry name" value="Chelatase"/>
    <property type="match status" value="1"/>
</dbReference>
<protein>
    <submittedName>
        <fullName evidence="3">Sirohydrochlorin ferrochelatase</fullName>
    </submittedName>
</protein>
<dbReference type="PANTHER" id="PTHR33542:SF5">
    <property type="entry name" value="FERROCHELATASE CHE1"/>
    <property type="match status" value="1"/>
</dbReference>
<reference evidence="3 4" key="1">
    <citation type="submission" date="2018-03" db="EMBL/GenBank/DDBJ databases">
        <title>Comparative analysis of microorganisms from saline springs in Andes Mountain Range, Colombia.</title>
        <authorList>
            <person name="Rubin E."/>
        </authorList>
    </citation>
    <scope>NUCLEOTIDE SEQUENCE [LARGE SCALE GENOMIC DNA]</scope>
    <source>
        <strain evidence="3 4">CG 35</strain>
    </source>
</reference>
<keyword evidence="4" id="KW-1185">Reference proteome</keyword>
<proteinExistence type="predicted"/>